<keyword evidence="2" id="KW-1185">Reference proteome</keyword>
<dbReference type="Proteomes" id="UP000267096">
    <property type="component" value="Unassembled WGS sequence"/>
</dbReference>
<evidence type="ECO:0000313" key="2">
    <source>
        <dbReference type="Proteomes" id="UP000267096"/>
    </source>
</evidence>
<proteinExistence type="predicted"/>
<reference evidence="3" key="1">
    <citation type="submission" date="2017-02" db="UniProtKB">
        <authorList>
            <consortium name="WormBaseParasite"/>
        </authorList>
    </citation>
    <scope>IDENTIFICATION</scope>
</reference>
<reference evidence="1 2" key="2">
    <citation type="submission" date="2018-11" db="EMBL/GenBank/DDBJ databases">
        <authorList>
            <consortium name="Pathogen Informatics"/>
        </authorList>
    </citation>
    <scope>NUCLEOTIDE SEQUENCE [LARGE SCALE GENOMIC DNA]</scope>
</reference>
<protein>
    <submittedName>
        <fullName evidence="1 3">Uncharacterized protein</fullName>
    </submittedName>
</protein>
<evidence type="ECO:0000313" key="1">
    <source>
        <dbReference type="EMBL" id="VDK80673.1"/>
    </source>
</evidence>
<accession>A0A0M3KKI9</accession>
<organism evidence="3">
    <name type="scientific">Anisakis simplex</name>
    <name type="common">Herring worm</name>
    <dbReference type="NCBI Taxonomy" id="6269"/>
    <lineage>
        <taxon>Eukaryota</taxon>
        <taxon>Metazoa</taxon>
        <taxon>Ecdysozoa</taxon>
        <taxon>Nematoda</taxon>
        <taxon>Chromadorea</taxon>
        <taxon>Rhabditida</taxon>
        <taxon>Spirurina</taxon>
        <taxon>Ascaridomorpha</taxon>
        <taxon>Ascaridoidea</taxon>
        <taxon>Anisakidae</taxon>
        <taxon>Anisakis</taxon>
        <taxon>Anisakis simplex complex</taxon>
    </lineage>
</organism>
<evidence type="ECO:0000313" key="3">
    <source>
        <dbReference type="WBParaSite" id="ASIM_0002151901-mRNA-1"/>
    </source>
</evidence>
<dbReference type="WBParaSite" id="ASIM_0002151901-mRNA-1">
    <property type="protein sequence ID" value="ASIM_0002151901-mRNA-1"/>
    <property type="gene ID" value="ASIM_0002151901"/>
</dbReference>
<name>A0A0M3KKI9_ANISI</name>
<dbReference type="AlphaFoldDB" id="A0A0M3KKI9"/>
<gene>
    <name evidence="1" type="ORF">ASIM_LOCUS20887</name>
</gene>
<dbReference type="EMBL" id="UYRR01041179">
    <property type="protein sequence ID" value="VDK80673.1"/>
    <property type="molecule type" value="Genomic_DNA"/>
</dbReference>
<sequence>MIYAKDFIASQMCRSSEFTTCEGENLNMSAVSDQSRICTQYFVYIPGVP</sequence>